<sequence length="69" mass="7939">MIKILWRRLFGDPDPLSCIEIEYCDICHNREALPGTHLCTGPMKCGICHEEIIFVDPYGAFSKHPCFEK</sequence>
<organism evidence="1">
    <name type="scientific">marine sediment metagenome</name>
    <dbReference type="NCBI Taxonomy" id="412755"/>
    <lineage>
        <taxon>unclassified sequences</taxon>
        <taxon>metagenomes</taxon>
        <taxon>ecological metagenomes</taxon>
    </lineage>
</organism>
<comment type="caution">
    <text evidence="1">The sequence shown here is derived from an EMBL/GenBank/DDBJ whole genome shotgun (WGS) entry which is preliminary data.</text>
</comment>
<proteinExistence type="predicted"/>
<name>A0A0F8VR00_9ZZZZ</name>
<accession>A0A0F8VR00</accession>
<reference evidence="1" key="1">
    <citation type="journal article" date="2015" name="Nature">
        <title>Complex archaea that bridge the gap between prokaryotes and eukaryotes.</title>
        <authorList>
            <person name="Spang A."/>
            <person name="Saw J.H."/>
            <person name="Jorgensen S.L."/>
            <person name="Zaremba-Niedzwiedzka K."/>
            <person name="Martijn J."/>
            <person name="Lind A.E."/>
            <person name="van Eijk R."/>
            <person name="Schleper C."/>
            <person name="Guy L."/>
            <person name="Ettema T.J."/>
        </authorList>
    </citation>
    <scope>NUCLEOTIDE SEQUENCE</scope>
</reference>
<dbReference type="EMBL" id="LAZR01069927">
    <property type="protein sequence ID" value="KKK46742.1"/>
    <property type="molecule type" value="Genomic_DNA"/>
</dbReference>
<protein>
    <submittedName>
        <fullName evidence="1">Uncharacterized protein</fullName>
    </submittedName>
</protein>
<gene>
    <name evidence="1" type="ORF">LCGC14_3162180</name>
</gene>
<evidence type="ECO:0000313" key="1">
    <source>
        <dbReference type="EMBL" id="KKK46742.1"/>
    </source>
</evidence>
<dbReference type="AlphaFoldDB" id="A0A0F8VR00"/>